<evidence type="ECO:0000256" key="2">
    <source>
        <dbReference type="SAM" id="Phobius"/>
    </source>
</evidence>
<evidence type="ECO:0000313" key="4">
    <source>
        <dbReference type="EMBL" id="SSD59038.1"/>
    </source>
</evidence>
<name>A0A376B2X8_9ASCO</name>
<feature type="transmembrane region" description="Helical" evidence="2">
    <location>
        <begin position="349"/>
        <end position="371"/>
    </location>
</feature>
<dbReference type="GO" id="GO:0005789">
    <property type="term" value="C:endoplasmic reticulum membrane"/>
    <property type="evidence" value="ECO:0007669"/>
    <property type="project" value="TreeGrafter"/>
</dbReference>
<dbReference type="InterPro" id="IPR000195">
    <property type="entry name" value="Rab-GAP-TBC_dom"/>
</dbReference>
<dbReference type="PROSITE" id="PS50086">
    <property type="entry name" value="TBC_RABGAP"/>
    <property type="match status" value="1"/>
</dbReference>
<accession>A0A376B2X8</accession>
<keyword evidence="1" id="KW-0343">GTPase activation</keyword>
<dbReference type="SUPFAM" id="SSF47923">
    <property type="entry name" value="Ypt/Rab-GAP domain of gyp1p"/>
    <property type="match status" value="1"/>
</dbReference>
<keyword evidence="2" id="KW-0812">Transmembrane</keyword>
<dbReference type="VEuPathDB" id="FungiDB:SCODWIG_00799"/>
<reference evidence="5" key="1">
    <citation type="submission" date="2018-06" db="EMBL/GenBank/DDBJ databases">
        <authorList>
            <person name="Guldener U."/>
        </authorList>
    </citation>
    <scope>NUCLEOTIDE SEQUENCE [LARGE SCALE GENOMIC DNA]</scope>
    <source>
        <strain evidence="5">UTAD17</strain>
    </source>
</reference>
<dbReference type="InterPro" id="IPR045913">
    <property type="entry name" value="TBC20/Gyp8-like"/>
</dbReference>
<evidence type="ECO:0000313" key="5">
    <source>
        <dbReference type="Proteomes" id="UP000262825"/>
    </source>
</evidence>
<dbReference type="Proteomes" id="UP000262825">
    <property type="component" value="Unassembled WGS sequence"/>
</dbReference>
<organism evidence="4 5">
    <name type="scientific">Saccharomycodes ludwigii</name>
    <dbReference type="NCBI Taxonomy" id="36035"/>
    <lineage>
        <taxon>Eukaryota</taxon>
        <taxon>Fungi</taxon>
        <taxon>Dikarya</taxon>
        <taxon>Ascomycota</taxon>
        <taxon>Saccharomycotina</taxon>
        <taxon>Saccharomycetes</taxon>
        <taxon>Saccharomycodales</taxon>
        <taxon>Saccharomycodaceae</taxon>
        <taxon>Saccharomycodes</taxon>
    </lineage>
</organism>
<proteinExistence type="predicted"/>
<protein>
    <recommendedName>
        <fullName evidence="3">Rab-GAP TBC domain-containing protein</fullName>
    </recommendedName>
</protein>
<keyword evidence="2" id="KW-1133">Transmembrane helix</keyword>
<dbReference type="GO" id="GO:0006888">
    <property type="term" value="P:endoplasmic reticulum to Golgi vesicle-mediated transport"/>
    <property type="evidence" value="ECO:0007669"/>
    <property type="project" value="TreeGrafter"/>
</dbReference>
<dbReference type="InterPro" id="IPR035969">
    <property type="entry name" value="Rab-GAP_TBC_sf"/>
</dbReference>
<evidence type="ECO:0000259" key="3">
    <source>
        <dbReference type="PROSITE" id="PS50086"/>
    </source>
</evidence>
<sequence length="377" mass="44225">MDSIKAPLPLHLENINKIHKKLNRKEWIRILSQPSKLLLVRDEKLPIEKKYTTNIQIKDESQIKLDVERSFHTISDESLRDQYKEYLYEILVEIFKKSQNMHYYQGFHDIISVFVIVFTDIKVLDDDNIIVELAIDKDVLVELAYNFSLLHLRDFLMDSLDFTVDQLRLIPFIVKVLDHDTYKKLNFKNCEMTSAISFVLTLFSHEDLNIEIVTRIFELVIVNNSIVVVLFIYALLIIELKGTLIKTYQESLDEFNDHSLLLNMVIQKHILIKINSFDWEDIFTKMDAIIKNYEKIKLCVNEFSVLKTSSMLHSQISYDQKELEELLVQESNLNIKNKHMSKNSQSLKMFVGAAKTSLILAVLAVSFKVVIDYYEYA</sequence>
<dbReference type="PANTHER" id="PTHR20913:SF7">
    <property type="entry name" value="RE60063P"/>
    <property type="match status" value="1"/>
</dbReference>
<dbReference type="GO" id="GO:0005096">
    <property type="term" value="F:GTPase activator activity"/>
    <property type="evidence" value="ECO:0007669"/>
    <property type="project" value="UniProtKB-KW"/>
</dbReference>
<gene>
    <name evidence="4" type="ORF">SCODWIG_00799</name>
</gene>
<dbReference type="Gene3D" id="1.10.472.80">
    <property type="entry name" value="Ypt/Rab-GAP domain of gyp1p, domain 3"/>
    <property type="match status" value="1"/>
</dbReference>
<dbReference type="Gene3D" id="1.10.8.1310">
    <property type="match status" value="1"/>
</dbReference>
<dbReference type="PANTHER" id="PTHR20913">
    <property type="entry name" value="TBC1 DOMAIN FAMILY MEMBER 20/GTPASE"/>
    <property type="match status" value="1"/>
</dbReference>
<evidence type="ECO:0000256" key="1">
    <source>
        <dbReference type="ARBA" id="ARBA00022468"/>
    </source>
</evidence>
<dbReference type="AlphaFoldDB" id="A0A376B2X8"/>
<dbReference type="EMBL" id="UFAJ01000081">
    <property type="protein sequence ID" value="SSD59038.1"/>
    <property type="molecule type" value="Genomic_DNA"/>
</dbReference>
<keyword evidence="5" id="KW-1185">Reference proteome</keyword>
<keyword evidence="2" id="KW-0472">Membrane</keyword>
<dbReference type="Pfam" id="PF00566">
    <property type="entry name" value="RabGAP-TBC"/>
    <property type="match status" value="1"/>
</dbReference>
<feature type="domain" description="Rab-GAP TBC" evidence="3">
    <location>
        <begin position="17"/>
        <end position="224"/>
    </location>
</feature>
<feature type="transmembrane region" description="Helical" evidence="2">
    <location>
        <begin position="216"/>
        <end position="238"/>
    </location>
</feature>